<comment type="caution">
    <text evidence="4">The sequence shown here is derived from an EMBL/GenBank/DDBJ whole genome shotgun (WGS) entry which is preliminary data.</text>
</comment>
<evidence type="ECO:0000256" key="1">
    <source>
        <dbReference type="ARBA" id="ARBA00022741"/>
    </source>
</evidence>
<keyword evidence="5" id="KW-1185">Reference proteome</keyword>
<dbReference type="Gene3D" id="3.30.30.30">
    <property type="match status" value="1"/>
</dbReference>
<dbReference type="Proteomes" id="UP001194696">
    <property type="component" value="Unassembled WGS sequence"/>
</dbReference>
<dbReference type="Gene3D" id="3.30.420.40">
    <property type="match status" value="3"/>
</dbReference>
<organism evidence="4 5">
    <name type="scientific">Linnemannia gamsii</name>
    <dbReference type="NCBI Taxonomy" id="64522"/>
    <lineage>
        <taxon>Eukaryota</taxon>
        <taxon>Fungi</taxon>
        <taxon>Fungi incertae sedis</taxon>
        <taxon>Mucoromycota</taxon>
        <taxon>Mortierellomycotina</taxon>
        <taxon>Mortierellomycetes</taxon>
        <taxon>Mortierellales</taxon>
        <taxon>Mortierellaceae</taxon>
        <taxon>Linnemannia</taxon>
    </lineage>
</organism>
<dbReference type="Gene3D" id="3.90.640.10">
    <property type="entry name" value="Actin, Chain A, domain 4"/>
    <property type="match status" value="1"/>
</dbReference>
<protein>
    <submittedName>
        <fullName evidence="4">Endoplasmic reticulum chaperone BiP</fullName>
    </submittedName>
</protein>
<evidence type="ECO:0000313" key="4">
    <source>
        <dbReference type="EMBL" id="KAG0294073.1"/>
    </source>
</evidence>
<gene>
    <name evidence="4" type="primary">HSPA5</name>
    <name evidence="4" type="ORF">BGZ96_001828</name>
</gene>
<evidence type="ECO:0000313" key="5">
    <source>
        <dbReference type="Proteomes" id="UP001194696"/>
    </source>
</evidence>
<proteinExistence type="inferred from homology"/>
<dbReference type="InterPro" id="IPR043129">
    <property type="entry name" value="ATPase_NBD"/>
</dbReference>
<dbReference type="EMBL" id="JAAAIM010000132">
    <property type="protein sequence ID" value="KAG0294073.1"/>
    <property type="molecule type" value="Genomic_DNA"/>
</dbReference>
<reference evidence="4 5" key="1">
    <citation type="journal article" date="2020" name="Fungal Divers.">
        <title>Resolving the Mortierellaceae phylogeny through synthesis of multi-gene phylogenetics and phylogenomics.</title>
        <authorList>
            <person name="Vandepol N."/>
            <person name="Liber J."/>
            <person name="Desiro A."/>
            <person name="Na H."/>
            <person name="Kennedy M."/>
            <person name="Barry K."/>
            <person name="Grigoriev I.V."/>
            <person name="Miller A.N."/>
            <person name="O'Donnell K."/>
            <person name="Stajich J.E."/>
            <person name="Bonito G."/>
        </authorList>
    </citation>
    <scope>NUCLEOTIDE SEQUENCE [LARGE SCALE GENOMIC DNA]</scope>
    <source>
        <strain evidence="4 5">AD045</strain>
    </source>
</reference>
<keyword evidence="2 3" id="KW-0067">ATP-binding</keyword>
<sequence length="566" mass="63723">MSRFKRPPHRSTTMTWTAAFLFILLFTLTIFASLTTANIEPKEQKLDISTITSNITGLVLADPKRKVVDHPVDCPFYLPFDNDPPFTHILAIDLGISYTSAGYYKDDKFHYVLDNNGHILIPSYVSIINNPDDINTTQILFGEDAKAQLATNPQNTLFNWQRLIRLPYGHPTVQSEINSSRILYKIVSSVPTPSDSPSDSCLNSNHVLKPTPASGTEEDGNKHFLGLAMIQLPTHTSNQRRLYKPEDITALLISNLKQRAEVQAGPGTAFTHAVTTIPSDYTDDQRHALEQAIEAAGLTRLRFIRRHLAPSLAYRVEELQYEDCNVVMVNLDPEYLEVAVAEIDDHVYDTLQIVERKDARYDDEMANRPVVEYLVDKHLSRTRGAAGALLEQNQQQYIFGQQDHNSEKVLIYRHTLLNDTKSMKRLYNEILKVNTLISNIQSPPVASNNLVRIEIDSFYDKYDFSEELTVSQWQALRQKTLTAIVPTVERVLKALPEYHTAIDVVVVAGTSPLVPDTIRLLKEYFKDKGEVKILAGIDPALSMVQGMAAVVDAFVPPSYITSPKCL</sequence>
<dbReference type="SUPFAM" id="SSF53067">
    <property type="entry name" value="Actin-like ATPase domain"/>
    <property type="match status" value="2"/>
</dbReference>
<dbReference type="Pfam" id="PF00012">
    <property type="entry name" value="HSP70"/>
    <property type="match status" value="2"/>
</dbReference>
<keyword evidence="1 3" id="KW-0547">Nucleotide-binding</keyword>
<accession>A0ABQ7KBJ5</accession>
<comment type="similarity">
    <text evidence="3">Belongs to the heat shock protein 70 family.</text>
</comment>
<dbReference type="PANTHER" id="PTHR19375">
    <property type="entry name" value="HEAT SHOCK PROTEIN 70KDA"/>
    <property type="match status" value="1"/>
</dbReference>
<name>A0ABQ7KBJ5_9FUNG</name>
<evidence type="ECO:0000256" key="2">
    <source>
        <dbReference type="ARBA" id="ARBA00022840"/>
    </source>
</evidence>
<dbReference type="InterPro" id="IPR013126">
    <property type="entry name" value="Hsp_70_fam"/>
</dbReference>
<evidence type="ECO:0000256" key="3">
    <source>
        <dbReference type="RuleBase" id="RU003322"/>
    </source>
</evidence>